<sequence length="177" mass="20590">MNPEPVKTPEICPKHGHAWTPEEDELLISLYPDNTAAIVAARLGRTVNSIYQRIEILREEYRMPPQKNHFTDEQKDFVRDNSHAMTYQQVADHLGKNKDSVERVARIMGVSYHKTGNLHPNTIYPDSDVLRVRALRDEGKTFREIARILDMPRTTAIRIYHKRKTKADTIARRHLPQ</sequence>
<dbReference type="CDD" id="cd00167">
    <property type="entry name" value="SANT"/>
    <property type="match status" value="1"/>
</dbReference>
<gene>
    <name evidence="1" type="ORF">CTQ69_28420</name>
</gene>
<comment type="caution">
    <text evidence="1">The sequence shown here is derived from an EMBL/GenBank/DDBJ whole genome shotgun (WGS) entry which is preliminary data.</text>
</comment>
<accession>A0A5Y1YFW9</accession>
<proteinExistence type="predicted"/>
<name>A0A5Y1YFW9_SALDZ</name>
<evidence type="ECO:0000313" key="1">
    <source>
        <dbReference type="EMBL" id="ECC3917761.1"/>
    </source>
</evidence>
<dbReference type="AlphaFoldDB" id="A0A5Y1YFW9"/>
<dbReference type="EMBL" id="AAIBIC010000141">
    <property type="protein sequence ID" value="ECC3917761.1"/>
    <property type="molecule type" value="Genomic_DNA"/>
</dbReference>
<dbReference type="InterPro" id="IPR001005">
    <property type="entry name" value="SANT/Myb"/>
</dbReference>
<protein>
    <submittedName>
        <fullName evidence="1">AsnC family protein</fullName>
    </submittedName>
</protein>
<reference evidence="1" key="1">
    <citation type="submission" date="2018-08" db="EMBL/GenBank/DDBJ databases">
        <authorList>
            <person name="Ashton P.M."/>
            <person name="Dallman T."/>
            <person name="Nair S."/>
            <person name="De Pinna E."/>
            <person name="Peters T."/>
            <person name="Grant K."/>
        </authorList>
    </citation>
    <scope>NUCLEOTIDE SEQUENCE [LARGE SCALE GENOMIC DNA]</scope>
    <source>
        <strain evidence="1">294779</strain>
    </source>
</reference>
<organism evidence="1">
    <name type="scientific">Salmonella diarizonae</name>
    <dbReference type="NCBI Taxonomy" id="59204"/>
    <lineage>
        <taxon>Bacteria</taxon>
        <taxon>Pseudomonadati</taxon>
        <taxon>Pseudomonadota</taxon>
        <taxon>Gammaproteobacteria</taxon>
        <taxon>Enterobacterales</taxon>
        <taxon>Enterobacteriaceae</taxon>
        <taxon>Salmonella</taxon>
    </lineage>
</organism>
<dbReference type="Proteomes" id="UP000839735">
    <property type="component" value="Unassembled WGS sequence"/>
</dbReference>